<gene>
    <name evidence="1" type="ORF">NCTC12714_00574</name>
</gene>
<protein>
    <recommendedName>
        <fullName evidence="3">Class I SAM-dependent methyltransferase</fullName>
    </recommendedName>
</protein>
<proteinExistence type="predicted"/>
<dbReference type="Proteomes" id="UP000255139">
    <property type="component" value="Unassembled WGS sequence"/>
</dbReference>
<evidence type="ECO:0008006" key="3">
    <source>
        <dbReference type="Google" id="ProtNLM"/>
    </source>
</evidence>
<evidence type="ECO:0000313" key="1">
    <source>
        <dbReference type="EMBL" id="STQ85786.1"/>
    </source>
</evidence>
<reference evidence="1 2" key="1">
    <citation type="submission" date="2018-06" db="EMBL/GenBank/DDBJ databases">
        <authorList>
            <consortium name="Pathogen Informatics"/>
            <person name="Doyle S."/>
        </authorList>
    </citation>
    <scope>NUCLEOTIDE SEQUENCE [LARGE SCALE GENOMIC DNA]</scope>
    <source>
        <strain evidence="1 2">NCTC12714</strain>
    </source>
</reference>
<evidence type="ECO:0000313" key="2">
    <source>
        <dbReference type="Proteomes" id="UP000255139"/>
    </source>
</evidence>
<dbReference type="RefSeq" id="WP_104692220.1">
    <property type="nucleotide sequence ID" value="NZ_FZML01000041.1"/>
</dbReference>
<dbReference type="EMBL" id="UGJE01000002">
    <property type="protein sequence ID" value="STQ85786.1"/>
    <property type="molecule type" value="Genomic_DNA"/>
</dbReference>
<organism evidence="1 2">
    <name type="scientific">Helicobacter muridarum</name>
    <dbReference type="NCBI Taxonomy" id="216"/>
    <lineage>
        <taxon>Bacteria</taxon>
        <taxon>Pseudomonadati</taxon>
        <taxon>Campylobacterota</taxon>
        <taxon>Epsilonproteobacteria</taxon>
        <taxon>Campylobacterales</taxon>
        <taxon>Helicobacteraceae</taxon>
        <taxon>Helicobacter</taxon>
    </lineage>
</organism>
<accession>A0A377PSG9</accession>
<dbReference type="SUPFAM" id="SSF53335">
    <property type="entry name" value="S-adenosyl-L-methionine-dependent methyltransferases"/>
    <property type="match status" value="1"/>
</dbReference>
<dbReference type="AlphaFoldDB" id="A0A377PSG9"/>
<dbReference type="Gene3D" id="3.40.50.150">
    <property type="entry name" value="Vaccinia Virus protein VP39"/>
    <property type="match status" value="1"/>
</dbReference>
<name>A0A377PSG9_9HELI</name>
<sequence>MSDSKHLYDDGFYKAQMDKSYISAKEMLGYLNTLLPNPKSVIDVGCGVGTWLKAWSEINEDMQVFGIDGNDVSKGLYQISLDFYQRVDLTQNYMILMDSLTANTGGGGKPFTLAQSLEVAEHLYEQHALNFIKLLTSLSDIVLFSAAIPLQGGTHHVNEQPPAYWADLFAQCDFLCFDILREPLWENKNIESYYRQNAFLFIHRENTGFLYEKGFKPTSKPLHIVSPDLFEPYTLAYNYYLSHCTHLQSKLDKRLSARFRKALRKIRNMLK</sequence>
<keyword evidence="2" id="KW-1185">Reference proteome</keyword>
<dbReference type="InterPro" id="IPR029063">
    <property type="entry name" value="SAM-dependent_MTases_sf"/>
</dbReference>